<gene>
    <name evidence="2" type="ORF">G1C96_1396</name>
</gene>
<feature type="chain" id="PRO_5039299610" evidence="1">
    <location>
        <begin position="29"/>
        <end position="356"/>
    </location>
</feature>
<dbReference type="RefSeq" id="WP_169275907.1">
    <property type="nucleotide sequence ID" value="NZ_JAAIIH010000011.1"/>
</dbReference>
<evidence type="ECO:0000313" key="2">
    <source>
        <dbReference type="EMBL" id="NMN00817.1"/>
    </source>
</evidence>
<comment type="caution">
    <text evidence="2">The sequence shown here is derived from an EMBL/GenBank/DDBJ whole genome shotgun (WGS) entry which is preliminary data.</text>
</comment>
<feature type="signal peptide" evidence="1">
    <location>
        <begin position="1"/>
        <end position="28"/>
    </location>
</feature>
<evidence type="ECO:0000256" key="1">
    <source>
        <dbReference type="SAM" id="SignalP"/>
    </source>
</evidence>
<proteinExistence type="predicted"/>
<keyword evidence="1" id="KW-0732">Signal</keyword>
<organism evidence="2 3">
    <name type="scientific">Bifidobacterium moraviense</name>
    <dbReference type="NCBI Taxonomy" id="2675323"/>
    <lineage>
        <taxon>Bacteria</taxon>
        <taxon>Bacillati</taxon>
        <taxon>Actinomycetota</taxon>
        <taxon>Actinomycetes</taxon>
        <taxon>Bifidobacteriales</taxon>
        <taxon>Bifidobacteriaceae</taxon>
        <taxon>Bifidobacterium</taxon>
    </lineage>
</organism>
<reference evidence="2 3" key="1">
    <citation type="submission" date="2020-02" db="EMBL/GenBank/DDBJ databases">
        <title>Characterization of phylogenetic diversity of novel bifidobacterial species isolated in Czech ZOOs.</title>
        <authorList>
            <person name="Lugli G.A."/>
            <person name="Vera N.B."/>
            <person name="Ventura M."/>
        </authorList>
    </citation>
    <scope>NUCLEOTIDE SEQUENCE [LARGE SCALE GENOMIC DNA]</scope>
    <source>
        <strain evidence="2 3">DSM 109958</strain>
    </source>
</reference>
<dbReference type="Proteomes" id="UP000588277">
    <property type="component" value="Unassembled WGS sequence"/>
</dbReference>
<keyword evidence="3" id="KW-1185">Reference proteome</keyword>
<accession>A0A7Y0HYW7</accession>
<sequence>MTGNNKVWRASLAGLASVAMLATMGVSAANAAAQAADFTVTFKDGNTTVKTTNAGYRGESLADLNEGYGVAVTNTEKTVDGVTYYFGGWTIDGTTPVDWNAAVNASPSTNNVDVKALWLTSGYTNDASKSNLAELDFSQAGLTGKVQFPAGTEKFYVAKDQNIPATLLPVDIADRSLITDYVYTTSADPNEQTKAAADLATVTGSNVTVSQLTVTFAAPKTKDAYQVLVDGSDKAQYGFVKGAKADGTVNDKLGVDVEPGAAFTVPDWFTIPQTGEANQTVTSWKLKANNAVVGTKVDAVNADLTLTPASDGVTKGFVTTFLGADGSVWKTTDAAKNDKGSYFVVAPEGNPTKDGF</sequence>
<protein>
    <submittedName>
        <fullName evidence="2">KxYKxGKxW signal peptide</fullName>
    </submittedName>
</protein>
<name>A0A7Y0HYW7_9BIFI</name>
<feature type="non-terminal residue" evidence="2">
    <location>
        <position position="356"/>
    </location>
</feature>
<evidence type="ECO:0000313" key="3">
    <source>
        <dbReference type="Proteomes" id="UP000588277"/>
    </source>
</evidence>
<dbReference type="EMBL" id="JAAIIH010000011">
    <property type="protein sequence ID" value="NMN00817.1"/>
    <property type="molecule type" value="Genomic_DNA"/>
</dbReference>
<dbReference type="AlphaFoldDB" id="A0A7Y0HYW7"/>